<reference evidence="1" key="1">
    <citation type="journal article" date="2018" name="Genome Biol.">
        <title>SKESA: strategic k-mer extension for scrupulous assemblies.</title>
        <authorList>
            <person name="Souvorov A."/>
            <person name="Agarwala R."/>
            <person name="Lipman D.J."/>
        </authorList>
    </citation>
    <scope>NUCLEOTIDE SEQUENCE</scope>
    <source>
        <strain evidence="1">MA.CK_07/00001204</strain>
    </source>
</reference>
<name>A0A744KKT2_SALER</name>
<gene>
    <name evidence="1" type="ORF">G8M95_001876</name>
</gene>
<proteinExistence type="predicted"/>
<comment type="caution">
    <text evidence="1">The sequence shown here is derived from an EMBL/GenBank/DDBJ whole genome shotgun (WGS) entry which is preliminary data.</text>
</comment>
<sequence>MPQNKNLTDERLAQIHKSLKRWADHDNTLNSYISGTKIDPIFHDCVVALAELQERRKADGSVPIAWTDAEELRDLERDGYAAMLSIENKDKNTDPRRQIFLYTVPQLAPNLLDAIDEIVDEILAVDTIASTAALKTIFRMKTGKMRLDLACQQRCNKQQMGAK</sequence>
<dbReference type="AlphaFoldDB" id="A0A744KKT2"/>
<organism evidence="1">
    <name type="scientific">Salmonella enterica</name>
    <name type="common">Salmonella choleraesuis</name>
    <dbReference type="NCBI Taxonomy" id="28901"/>
    <lineage>
        <taxon>Bacteria</taxon>
        <taxon>Pseudomonadati</taxon>
        <taxon>Pseudomonadota</taxon>
        <taxon>Gammaproteobacteria</taxon>
        <taxon>Enterobacterales</taxon>
        <taxon>Enterobacteriaceae</taxon>
        <taxon>Salmonella</taxon>
    </lineage>
</organism>
<accession>A0A744KKT2</accession>
<protein>
    <submittedName>
        <fullName evidence="1">Uncharacterized protein</fullName>
    </submittedName>
</protein>
<dbReference type="EMBL" id="DAAURN010000004">
    <property type="protein sequence ID" value="HAF2611566.1"/>
    <property type="molecule type" value="Genomic_DNA"/>
</dbReference>
<evidence type="ECO:0000313" key="1">
    <source>
        <dbReference type="EMBL" id="HAF2611566.1"/>
    </source>
</evidence>
<reference evidence="1" key="2">
    <citation type="submission" date="2020-02" db="EMBL/GenBank/DDBJ databases">
        <authorList>
            <consortium name="NCBI Pathogen Detection Project"/>
        </authorList>
    </citation>
    <scope>NUCLEOTIDE SEQUENCE</scope>
    <source>
        <strain evidence="1">MA.CK_07/00001204</strain>
    </source>
</reference>